<feature type="compositionally biased region" description="Low complexity" evidence="1">
    <location>
        <begin position="173"/>
        <end position="186"/>
    </location>
</feature>
<keyword evidence="3" id="KW-1185">Reference proteome</keyword>
<protein>
    <recommendedName>
        <fullName evidence="4">Transcription factor VHR1</fullName>
    </recommendedName>
</protein>
<sequence>MSPGVTRAIRGKLNFYDDRQWKRFSARRLELIDTLELSSRKASEQERDIRRVSETLRAEFQYDESYADDFDKLVRAAVQSVRRNRKRSHKRVEQVSPVNQTHKRVKMLSSCGSGSGSEESSSVSSSSEFLRHEDEVYDVNYEKTKRYSSTDYARDMITIMTKPRLPSLCSMISSPKQQQQQQRQRQQPPPPPAPPSQQQVACDAAKKNILNKIERSRTCNETLTERRTHSLKCLGKSCMASFIDYTFETSFAHVNEQSVEYLRGKLNQEASLAKIFRELDSMQTPPLAMSDETAVISLFTLVGGMVKDFGFDDVVHPICEILHASIVRDYPLISKLAAPVATKRAEASSSQGGSPSLSQLADVATILQNRADDKSTPPLLPSLNNTTNRHTSAARSPPRQTHALVPLPPQSGAKKKVILQFLHQTMEMMYPALSSAAPRYCELIENVKAAFHLHDVVMVEVRYQNQAVQTDAELEKILNGCQSVIKLDVSTQISIPIRKLSASTLAGAGKHHLEKSPREISGRSVSGLGLSHSTGRILLPPVSDTAAISVGLNRLEFGNSRNSGSSQYLSRPSFPKFEPLL</sequence>
<proteinExistence type="predicted"/>
<feature type="region of interest" description="Disordered" evidence="1">
    <location>
        <begin position="82"/>
        <end position="129"/>
    </location>
</feature>
<evidence type="ECO:0008006" key="4">
    <source>
        <dbReference type="Google" id="ProtNLM"/>
    </source>
</evidence>
<evidence type="ECO:0000256" key="1">
    <source>
        <dbReference type="SAM" id="MobiDB-lite"/>
    </source>
</evidence>
<feature type="region of interest" description="Disordered" evidence="1">
    <location>
        <begin position="168"/>
        <end position="198"/>
    </location>
</feature>
<organism evidence="2 3">
    <name type="scientific">Lodderomyces beijingensis</name>
    <dbReference type="NCBI Taxonomy" id="1775926"/>
    <lineage>
        <taxon>Eukaryota</taxon>
        <taxon>Fungi</taxon>
        <taxon>Dikarya</taxon>
        <taxon>Ascomycota</taxon>
        <taxon>Saccharomycotina</taxon>
        <taxon>Pichiomycetes</taxon>
        <taxon>Debaryomycetaceae</taxon>
        <taxon>Candida/Lodderomyces clade</taxon>
        <taxon>Lodderomyces</taxon>
    </lineage>
</organism>
<gene>
    <name evidence="2" type="ORF">LODBEIA_P05670</name>
</gene>
<feature type="compositionally biased region" description="Polar residues" evidence="1">
    <location>
        <begin position="561"/>
        <end position="570"/>
    </location>
</feature>
<dbReference type="GeneID" id="92205763"/>
<name>A0ABP0ZDU8_9ASCO</name>
<dbReference type="RefSeq" id="XP_066827505.1">
    <property type="nucleotide sequence ID" value="XM_066976027.1"/>
</dbReference>
<feature type="region of interest" description="Disordered" evidence="1">
    <location>
        <begin position="371"/>
        <end position="407"/>
    </location>
</feature>
<feature type="compositionally biased region" description="Polar residues" evidence="1">
    <location>
        <begin position="382"/>
        <end position="394"/>
    </location>
</feature>
<feature type="compositionally biased region" description="Low complexity" evidence="1">
    <location>
        <begin position="109"/>
        <end position="128"/>
    </location>
</feature>
<dbReference type="Proteomes" id="UP001497383">
    <property type="component" value="Chromosome 1"/>
</dbReference>
<evidence type="ECO:0000313" key="2">
    <source>
        <dbReference type="EMBL" id="CAK9435971.1"/>
    </source>
</evidence>
<dbReference type="EMBL" id="OZ022405">
    <property type="protein sequence ID" value="CAK9435971.1"/>
    <property type="molecule type" value="Genomic_DNA"/>
</dbReference>
<feature type="region of interest" description="Disordered" evidence="1">
    <location>
        <begin position="561"/>
        <end position="581"/>
    </location>
</feature>
<dbReference type="Pfam" id="PF04001">
    <property type="entry name" value="Vhr1"/>
    <property type="match status" value="1"/>
</dbReference>
<evidence type="ECO:0000313" key="3">
    <source>
        <dbReference type="Proteomes" id="UP001497383"/>
    </source>
</evidence>
<accession>A0ABP0ZDU8</accession>
<reference evidence="2 3" key="1">
    <citation type="submission" date="2024-03" db="EMBL/GenBank/DDBJ databases">
        <authorList>
            <person name="Brejova B."/>
        </authorList>
    </citation>
    <scope>NUCLEOTIDE SEQUENCE [LARGE SCALE GENOMIC DNA]</scope>
    <source>
        <strain evidence="2 3">CBS 14171</strain>
    </source>
</reference>
<dbReference type="InterPro" id="IPR007147">
    <property type="entry name" value="TF_Vhr"/>
</dbReference>